<sequence length="147" mass="15319">MDMTQGFIQPGPGSKAGIACESLSEAGISVHQCTSTRELMSSIGLGVNPIVVLDASQAPFPEPEVLSVIALLQSSLDAGILLITGETPADRVRGLNCGADACLSAPVHGAELVAQVTALHRRFAAYHWDGDAPRTDRTEAFCSEASE</sequence>
<dbReference type="EMBL" id="JAUSRO010000004">
    <property type="protein sequence ID" value="MDP9899188.1"/>
    <property type="molecule type" value="Genomic_DNA"/>
</dbReference>
<reference evidence="1 2" key="1">
    <citation type="submission" date="2023-07" db="EMBL/GenBank/DDBJ databases">
        <title>Sorghum-associated microbial communities from plants grown in Nebraska, USA.</title>
        <authorList>
            <person name="Schachtman D."/>
        </authorList>
    </citation>
    <scope>NUCLEOTIDE SEQUENCE [LARGE SCALE GENOMIC DNA]</scope>
    <source>
        <strain evidence="1 2">DS1607</strain>
    </source>
</reference>
<accession>A0ABT9S4B2</accession>
<dbReference type="Gene3D" id="6.10.250.690">
    <property type="match status" value="1"/>
</dbReference>
<dbReference type="SUPFAM" id="SSF52172">
    <property type="entry name" value="CheY-like"/>
    <property type="match status" value="1"/>
</dbReference>
<organism evidence="1 2">
    <name type="scientific">Variovorax ginsengisoli</name>
    <dbReference type="NCBI Taxonomy" id="363844"/>
    <lineage>
        <taxon>Bacteria</taxon>
        <taxon>Pseudomonadati</taxon>
        <taxon>Pseudomonadota</taxon>
        <taxon>Betaproteobacteria</taxon>
        <taxon>Burkholderiales</taxon>
        <taxon>Comamonadaceae</taxon>
        <taxon>Variovorax</taxon>
    </lineage>
</organism>
<dbReference type="InterPro" id="IPR011006">
    <property type="entry name" value="CheY-like_superfamily"/>
</dbReference>
<keyword evidence="1" id="KW-0238">DNA-binding</keyword>
<dbReference type="Proteomes" id="UP001226867">
    <property type="component" value="Unassembled WGS sequence"/>
</dbReference>
<dbReference type="GO" id="GO:0003677">
    <property type="term" value="F:DNA binding"/>
    <property type="evidence" value="ECO:0007669"/>
    <property type="project" value="UniProtKB-KW"/>
</dbReference>
<name>A0ABT9S4B2_9BURK</name>
<evidence type="ECO:0000313" key="2">
    <source>
        <dbReference type="Proteomes" id="UP001226867"/>
    </source>
</evidence>
<protein>
    <submittedName>
        <fullName evidence="1">DNA-binding response OmpR family regulator</fullName>
    </submittedName>
</protein>
<gene>
    <name evidence="1" type="ORF">J2W36_001433</name>
</gene>
<dbReference type="RefSeq" id="WP_307689007.1">
    <property type="nucleotide sequence ID" value="NZ_JAUSRO010000004.1"/>
</dbReference>
<evidence type="ECO:0000313" key="1">
    <source>
        <dbReference type="EMBL" id="MDP9899188.1"/>
    </source>
</evidence>
<comment type="caution">
    <text evidence="1">The sequence shown here is derived from an EMBL/GenBank/DDBJ whole genome shotgun (WGS) entry which is preliminary data.</text>
</comment>
<keyword evidence="2" id="KW-1185">Reference proteome</keyword>
<proteinExistence type="predicted"/>